<dbReference type="GO" id="GO:0043386">
    <property type="term" value="P:mycotoxin biosynthetic process"/>
    <property type="evidence" value="ECO:0007669"/>
    <property type="project" value="InterPro"/>
</dbReference>
<organism evidence="3 4">
    <name type="scientific">Amniculicola lignicola CBS 123094</name>
    <dbReference type="NCBI Taxonomy" id="1392246"/>
    <lineage>
        <taxon>Eukaryota</taxon>
        <taxon>Fungi</taxon>
        <taxon>Dikarya</taxon>
        <taxon>Ascomycota</taxon>
        <taxon>Pezizomycotina</taxon>
        <taxon>Dothideomycetes</taxon>
        <taxon>Pleosporomycetidae</taxon>
        <taxon>Pleosporales</taxon>
        <taxon>Amniculicolaceae</taxon>
        <taxon>Amniculicola</taxon>
    </lineage>
</organism>
<dbReference type="AlphaFoldDB" id="A0A6A5WB79"/>
<feature type="transmembrane region" description="Helical" evidence="2">
    <location>
        <begin position="31"/>
        <end position="56"/>
    </location>
</feature>
<evidence type="ECO:0000313" key="3">
    <source>
        <dbReference type="EMBL" id="KAF1994866.1"/>
    </source>
</evidence>
<evidence type="ECO:0000256" key="2">
    <source>
        <dbReference type="SAM" id="Phobius"/>
    </source>
</evidence>
<dbReference type="PANTHER" id="PTHR33365:SF12">
    <property type="entry name" value="TAT PATHWAY SIGNAL SEQUENCE"/>
    <property type="match status" value="1"/>
</dbReference>
<sequence length="252" mass="29538">MNQEQKRLLCDTEDVEEDRARNDGERIDRTIGCTCVNALHICTFLYAIIITVIFIFTKVEGTKHPVVPYSPITHIVEHEVQDVYPKTHSIYTGHPSEELDSAWAELVHPMLIQTSRSEVSLSNDSPEERLELVEGGYLSSLGVYHELHCLRRIYWKFYESHYFPNMTDRERHYERGHARHCIETIRRSLMCSANTALYTFKWDEKNEHSPQALTSNAKRQCVKWGPLHRWASERTVGLYPKYWRPGEKKEST</sequence>
<keyword evidence="2" id="KW-0472">Membrane</keyword>
<keyword evidence="2" id="KW-1133">Transmembrane helix</keyword>
<dbReference type="InterPro" id="IPR021765">
    <property type="entry name" value="UstYa-like"/>
</dbReference>
<reference evidence="3" key="1">
    <citation type="journal article" date="2020" name="Stud. Mycol.">
        <title>101 Dothideomycetes genomes: a test case for predicting lifestyles and emergence of pathogens.</title>
        <authorList>
            <person name="Haridas S."/>
            <person name="Albert R."/>
            <person name="Binder M."/>
            <person name="Bloem J."/>
            <person name="Labutti K."/>
            <person name="Salamov A."/>
            <person name="Andreopoulos B."/>
            <person name="Baker S."/>
            <person name="Barry K."/>
            <person name="Bills G."/>
            <person name="Bluhm B."/>
            <person name="Cannon C."/>
            <person name="Castanera R."/>
            <person name="Culley D."/>
            <person name="Daum C."/>
            <person name="Ezra D."/>
            <person name="Gonzalez J."/>
            <person name="Henrissat B."/>
            <person name="Kuo A."/>
            <person name="Liang C."/>
            <person name="Lipzen A."/>
            <person name="Lutzoni F."/>
            <person name="Magnuson J."/>
            <person name="Mondo S."/>
            <person name="Nolan M."/>
            <person name="Ohm R."/>
            <person name="Pangilinan J."/>
            <person name="Park H.-J."/>
            <person name="Ramirez L."/>
            <person name="Alfaro M."/>
            <person name="Sun H."/>
            <person name="Tritt A."/>
            <person name="Yoshinaga Y."/>
            <person name="Zwiers L.-H."/>
            <person name="Turgeon B."/>
            <person name="Goodwin S."/>
            <person name="Spatafora J."/>
            <person name="Crous P."/>
            <person name="Grigoriev I."/>
        </authorList>
    </citation>
    <scope>NUCLEOTIDE SEQUENCE</scope>
    <source>
        <strain evidence="3">CBS 123094</strain>
    </source>
</reference>
<proteinExistence type="inferred from homology"/>
<gene>
    <name evidence="3" type="ORF">P154DRAFT_539246</name>
</gene>
<dbReference type="PANTHER" id="PTHR33365">
    <property type="entry name" value="YALI0B05434P"/>
    <property type="match status" value="1"/>
</dbReference>
<dbReference type="Proteomes" id="UP000799779">
    <property type="component" value="Unassembled WGS sequence"/>
</dbReference>
<evidence type="ECO:0000313" key="4">
    <source>
        <dbReference type="Proteomes" id="UP000799779"/>
    </source>
</evidence>
<dbReference type="Pfam" id="PF11807">
    <property type="entry name" value="UstYa"/>
    <property type="match status" value="1"/>
</dbReference>
<evidence type="ECO:0000256" key="1">
    <source>
        <dbReference type="ARBA" id="ARBA00035112"/>
    </source>
</evidence>
<dbReference type="EMBL" id="ML977650">
    <property type="protein sequence ID" value="KAF1994866.1"/>
    <property type="molecule type" value="Genomic_DNA"/>
</dbReference>
<accession>A0A6A5WB79</accession>
<name>A0A6A5WB79_9PLEO</name>
<comment type="similarity">
    <text evidence="1">Belongs to the ustYa family.</text>
</comment>
<protein>
    <submittedName>
        <fullName evidence="3">Uncharacterized protein</fullName>
    </submittedName>
</protein>
<keyword evidence="4" id="KW-1185">Reference proteome</keyword>
<keyword evidence="2" id="KW-0812">Transmembrane</keyword>
<dbReference type="OrthoDB" id="3687641at2759"/>